<dbReference type="InParanoid" id="A0A2V0PAM5"/>
<evidence type="ECO:0000256" key="2">
    <source>
        <dbReference type="ARBA" id="ARBA00022448"/>
    </source>
</evidence>
<evidence type="ECO:0000256" key="3">
    <source>
        <dbReference type="ARBA" id="ARBA00022592"/>
    </source>
</evidence>
<evidence type="ECO:0000313" key="8">
    <source>
        <dbReference type="EMBL" id="GBF94217.1"/>
    </source>
</evidence>
<evidence type="ECO:0000256" key="7">
    <source>
        <dbReference type="SAM" id="Phobius"/>
    </source>
</evidence>
<sequence length="85" mass="8679">MVYAEVTWIFAVGVVLAVAVGYGLGANDLANMFGPSVGAKALTLKQAVLVAVVFEFVGAVLMGSGVTSTIRNGITDYRQAQKGGA</sequence>
<accession>A0A2V0PAM5</accession>
<dbReference type="PANTHER" id="PTHR11101">
    <property type="entry name" value="PHOSPHATE TRANSPORTER"/>
    <property type="match status" value="1"/>
</dbReference>
<dbReference type="STRING" id="307507.A0A2V0PAM5"/>
<protein>
    <recommendedName>
        <fullName evidence="10">Phosphate permease</fullName>
    </recommendedName>
</protein>
<keyword evidence="5 7" id="KW-1133">Transmembrane helix</keyword>
<dbReference type="InterPro" id="IPR001204">
    <property type="entry name" value="Phos_transporter"/>
</dbReference>
<feature type="transmembrane region" description="Helical" evidence="7">
    <location>
        <begin position="47"/>
        <end position="66"/>
    </location>
</feature>
<evidence type="ECO:0008006" key="10">
    <source>
        <dbReference type="Google" id="ProtNLM"/>
    </source>
</evidence>
<keyword evidence="6 7" id="KW-0472">Membrane</keyword>
<keyword evidence="4 7" id="KW-0812">Transmembrane</keyword>
<dbReference type="EMBL" id="BDRX01000049">
    <property type="protein sequence ID" value="GBF94217.1"/>
    <property type="molecule type" value="Genomic_DNA"/>
</dbReference>
<dbReference type="GO" id="GO:0016020">
    <property type="term" value="C:membrane"/>
    <property type="evidence" value="ECO:0007669"/>
    <property type="project" value="UniProtKB-SubCell"/>
</dbReference>
<evidence type="ECO:0000256" key="4">
    <source>
        <dbReference type="ARBA" id="ARBA00022692"/>
    </source>
</evidence>
<dbReference type="GO" id="GO:0005315">
    <property type="term" value="F:phosphate transmembrane transporter activity"/>
    <property type="evidence" value="ECO:0007669"/>
    <property type="project" value="InterPro"/>
</dbReference>
<evidence type="ECO:0000256" key="6">
    <source>
        <dbReference type="ARBA" id="ARBA00023136"/>
    </source>
</evidence>
<proteinExistence type="predicted"/>
<organism evidence="8 9">
    <name type="scientific">Raphidocelis subcapitata</name>
    <dbReference type="NCBI Taxonomy" id="307507"/>
    <lineage>
        <taxon>Eukaryota</taxon>
        <taxon>Viridiplantae</taxon>
        <taxon>Chlorophyta</taxon>
        <taxon>core chlorophytes</taxon>
        <taxon>Chlorophyceae</taxon>
        <taxon>CS clade</taxon>
        <taxon>Sphaeropleales</taxon>
        <taxon>Selenastraceae</taxon>
        <taxon>Raphidocelis</taxon>
    </lineage>
</organism>
<reference evidence="8 9" key="1">
    <citation type="journal article" date="2018" name="Sci. Rep.">
        <title>Raphidocelis subcapitata (=Pseudokirchneriella subcapitata) provides an insight into genome evolution and environmental adaptations in the Sphaeropleales.</title>
        <authorList>
            <person name="Suzuki S."/>
            <person name="Yamaguchi H."/>
            <person name="Nakajima N."/>
            <person name="Kawachi M."/>
        </authorList>
    </citation>
    <scope>NUCLEOTIDE SEQUENCE [LARGE SCALE GENOMIC DNA]</scope>
    <source>
        <strain evidence="8 9">NIES-35</strain>
    </source>
</reference>
<keyword evidence="9" id="KW-1185">Reference proteome</keyword>
<evidence type="ECO:0000313" key="9">
    <source>
        <dbReference type="Proteomes" id="UP000247498"/>
    </source>
</evidence>
<dbReference type="PANTHER" id="PTHR11101:SF80">
    <property type="entry name" value="PHOSPHATE TRANSPORTER"/>
    <property type="match status" value="1"/>
</dbReference>
<dbReference type="OrthoDB" id="260807at2759"/>
<dbReference type="GO" id="GO:0035435">
    <property type="term" value="P:phosphate ion transmembrane transport"/>
    <property type="evidence" value="ECO:0007669"/>
    <property type="project" value="TreeGrafter"/>
</dbReference>
<dbReference type="Proteomes" id="UP000247498">
    <property type="component" value="Unassembled WGS sequence"/>
</dbReference>
<evidence type="ECO:0000256" key="5">
    <source>
        <dbReference type="ARBA" id="ARBA00022989"/>
    </source>
</evidence>
<comment type="subcellular location">
    <subcellularLocation>
        <location evidence="1">Membrane</location>
        <topology evidence="1">Multi-pass membrane protein</topology>
    </subcellularLocation>
</comment>
<dbReference type="Pfam" id="PF01384">
    <property type="entry name" value="PHO4"/>
    <property type="match status" value="1"/>
</dbReference>
<keyword evidence="2" id="KW-0813">Transport</keyword>
<keyword evidence="3" id="KW-0592">Phosphate transport</keyword>
<feature type="transmembrane region" description="Helical" evidence="7">
    <location>
        <begin position="6"/>
        <end position="26"/>
    </location>
</feature>
<gene>
    <name evidence="8" type="ORF">Rsub_06487</name>
</gene>
<evidence type="ECO:0000256" key="1">
    <source>
        <dbReference type="ARBA" id="ARBA00004141"/>
    </source>
</evidence>
<comment type="caution">
    <text evidence="8">The sequence shown here is derived from an EMBL/GenBank/DDBJ whole genome shotgun (WGS) entry which is preliminary data.</text>
</comment>
<dbReference type="AlphaFoldDB" id="A0A2V0PAM5"/>
<name>A0A2V0PAM5_9CHLO</name>